<dbReference type="EMBL" id="KD149799">
    <property type="protein sequence ID" value="EMS57090.1"/>
    <property type="molecule type" value="Genomic_DNA"/>
</dbReference>
<proteinExistence type="predicted"/>
<keyword evidence="2" id="KW-0443">Lipid metabolism</keyword>
<evidence type="ECO:0000313" key="4">
    <source>
        <dbReference type="EMBL" id="EMS57090.1"/>
    </source>
</evidence>
<evidence type="ECO:0000256" key="3">
    <source>
        <dbReference type="SAM" id="MobiDB-lite"/>
    </source>
</evidence>
<name>M7ZXK0_TRIUA</name>
<reference evidence="4" key="1">
    <citation type="journal article" date="2013" name="Nature">
        <title>Draft genome of the wheat A-genome progenitor Triticum urartu.</title>
        <authorList>
            <person name="Ling H.Q."/>
            <person name="Zhao S."/>
            <person name="Liu D."/>
            <person name="Wang J."/>
            <person name="Sun H."/>
            <person name="Zhang C."/>
            <person name="Fan H."/>
            <person name="Li D."/>
            <person name="Dong L."/>
            <person name="Tao Y."/>
            <person name="Gao C."/>
            <person name="Wu H."/>
            <person name="Li Y."/>
            <person name="Cui Y."/>
            <person name="Guo X."/>
            <person name="Zheng S."/>
            <person name="Wang B."/>
            <person name="Yu K."/>
            <person name="Liang Q."/>
            <person name="Yang W."/>
            <person name="Lou X."/>
            <person name="Chen J."/>
            <person name="Feng M."/>
            <person name="Jian J."/>
            <person name="Zhang X."/>
            <person name="Luo G."/>
            <person name="Jiang Y."/>
            <person name="Liu J."/>
            <person name="Wang Z."/>
            <person name="Sha Y."/>
            <person name="Zhang B."/>
            <person name="Wu H."/>
            <person name="Tang D."/>
            <person name="Shen Q."/>
            <person name="Xue P."/>
            <person name="Zou S."/>
            <person name="Wang X."/>
            <person name="Liu X."/>
            <person name="Wang F."/>
            <person name="Yang Y."/>
            <person name="An X."/>
            <person name="Dong Z."/>
            <person name="Zhang K."/>
            <person name="Zhang X."/>
            <person name="Luo M.C."/>
            <person name="Dvorak J."/>
            <person name="Tong Y."/>
            <person name="Wang J."/>
            <person name="Yang H."/>
            <person name="Li Z."/>
            <person name="Wang D."/>
            <person name="Zhang A."/>
            <person name="Wang J."/>
        </authorList>
    </citation>
    <scope>NUCLEOTIDE SEQUENCE</scope>
</reference>
<evidence type="ECO:0000256" key="2">
    <source>
        <dbReference type="ARBA" id="ARBA00023098"/>
    </source>
</evidence>
<dbReference type="GO" id="GO:0016787">
    <property type="term" value="F:hydrolase activity"/>
    <property type="evidence" value="ECO:0007669"/>
    <property type="project" value="UniProtKB-KW"/>
</dbReference>
<protein>
    <submittedName>
        <fullName evidence="4">Uncharacterized protein</fullName>
    </submittedName>
</protein>
<organism evidence="4">
    <name type="scientific">Triticum urartu</name>
    <name type="common">Red wild einkorn</name>
    <name type="synonym">Crithodium urartu</name>
    <dbReference type="NCBI Taxonomy" id="4572"/>
    <lineage>
        <taxon>Eukaryota</taxon>
        <taxon>Viridiplantae</taxon>
        <taxon>Streptophyta</taxon>
        <taxon>Embryophyta</taxon>
        <taxon>Tracheophyta</taxon>
        <taxon>Spermatophyta</taxon>
        <taxon>Magnoliopsida</taxon>
        <taxon>Liliopsida</taxon>
        <taxon>Poales</taxon>
        <taxon>Poaceae</taxon>
        <taxon>BOP clade</taxon>
        <taxon>Pooideae</taxon>
        <taxon>Triticodae</taxon>
        <taxon>Triticeae</taxon>
        <taxon>Triticinae</taxon>
        <taxon>Triticum</taxon>
    </lineage>
</organism>
<dbReference type="PANTHER" id="PTHR46020">
    <property type="entry name" value="OSJNBB0059K02.9 PROTEIN"/>
    <property type="match status" value="1"/>
</dbReference>
<gene>
    <name evidence="4" type="ORF">TRIUR3_06008</name>
</gene>
<dbReference type="AlphaFoldDB" id="M7ZXK0"/>
<dbReference type="PANTHER" id="PTHR46020:SF26">
    <property type="entry name" value="GDSL ESTERASE_LIPASE"/>
    <property type="match status" value="1"/>
</dbReference>
<accession>M7ZXK0</accession>
<sequence length="256" mass="29060">MGRAERRMAEGPGGSKMHFFWPLDQDLVVLMKVTESHEIFSCSALRVQAAIAYIPTVVRELREQLRRLRDEAGMRRVVVTNLHAAQHNTALRSVLGGLDPNNRTFLLLDVHTPFADILLNDDNKSSRRFASTLRPCCESFRADGYCGEENENGTRQYSLRRPRPLLLLGRPSKIQEASAKFVPFASAPLTSTTEIRYSIPSKDRVSQAEHRTMTHEREENTPFRFGKGSGCTVHPARNKKRHCAYGPKKFLKTFYG</sequence>
<dbReference type="eggNOG" id="ENOG502QU3Y">
    <property type="taxonomic scope" value="Eukaryota"/>
</dbReference>
<feature type="compositionally biased region" description="Basic and acidic residues" evidence="3">
    <location>
        <begin position="201"/>
        <end position="221"/>
    </location>
</feature>
<dbReference type="STRING" id="4572.M7ZXK0"/>
<keyword evidence="1" id="KW-0378">Hydrolase</keyword>
<evidence type="ECO:0000256" key="1">
    <source>
        <dbReference type="ARBA" id="ARBA00022801"/>
    </source>
</evidence>
<dbReference type="GO" id="GO:0006629">
    <property type="term" value="P:lipid metabolic process"/>
    <property type="evidence" value="ECO:0007669"/>
    <property type="project" value="UniProtKB-KW"/>
</dbReference>
<feature type="region of interest" description="Disordered" evidence="3">
    <location>
        <begin position="201"/>
        <end position="223"/>
    </location>
</feature>